<dbReference type="AlphaFoldDB" id="A0AAD6S679"/>
<dbReference type="PANTHER" id="PTHR11559">
    <property type="entry name" value="CARBOXYLESTERASE"/>
    <property type="match status" value="1"/>
</dbReference>
<evidence type="ECO:0000256" key="1">
    <source>
        <dbReference type="ARBA" id="ARBA00005964"/>
    </source>
</evidence>
<evidence type="ECO:0000313" key="6">
    <source>
        <dbReference type="Proteomes" id="UP001218188"/>
    </source>
</evidence>
<feature type="chain" id="PRO_5041781702" description="Carboxylic ester hydrolase" evidence="3">
    <location>
        <begin position="17"/>
        <end position="575"/>
    </location>
</feature>
<dbReference type="GO" id="GO:0016787">
    <property type="term" value="F:hydrolase activity"/>
    <property type="evidence" value="ECO:0007669"/>
    <property type="project" value="UniProtKB-KW"/>
</dbReference>
<dbReference type="PROSITE" id="PS00941">
    <property type="entry name" value="CARBOXYLESTERASE_B_2"/>
    <property type="match status" value="1"/>
</dbReference>
<gene>
    <name evidence="5" type="ORF">C8F04DRAFT_1312230</name>
</gene>
<keyword evidence="3" id="KW-0732">Signal</keyword>
<evidence type="ECO:0000256" key="2">
    <source>
        <dbReference type="ARBA" id="ARBA00022801"/>
    </source>
</evidence>
<name>A0AAD6S679_9AGAR</name>
<dbReference type="InterPro" id="IPR029058">
    <property type="entry name" value="AB_hydrolase_fold"/>
</dbReference>
<feature type="signal peptide" evidence="3">
    <location>
        <begin position="1"/>
        <end position="16"/>
    </location>
</feature>
<evidence type="ECO:0000313" key="5">
    <source>
        <dbReference type="EMBL" id="KAJ7021976.1"/>
    </source>
</evidence>
<dbReference type="EMBL" id="JARJCM010000219">
    <property type="protein sequence ID" value="KAJ7021976.1"/>
    <property type="molecule type" value="Genomic_DNA"/>
</dbReference>
<reference evidence="5" key="1">
    <citation type="submission" date="2023-03" db="EMBL/GenBank/DDBJ databases">
        <title>Massive genome expansion in bonnet fungi (Mycena s.s.) driven by repeated elements and novel gene families across ecological guilds.</title>
        <authorList>
            <consortium name="Lawrence Berkeley National Laboratory"/>
            <person name="Harder C.B."/>
            <person name="Miyauchi S."/>
            <person name="Viragh M."/>
            <person name="Kuo A."/>
            <person name="Thoen E."/>
            <person name="Andreopoulos B."/>
            <person name="Lu D."/>
            <person name="Skrede I."/>
            <person name="Drula E."/>
            <person name="Henrissat B."/>
            <person name="Morin E."/>
            <person name="Kohler A."/>
            <person name="Barry K."/>
            <person name="LaButti K."/>
            <person name="Morin E."/>
            <person name="Salamov A."/>
            <person name="Lipzen A."/>
            <person name="Mereny Z."/>
            <person name="Hegedus B."/>
            <person name="Baldrian P."/>
            <person name="Stursova M."/>
            <person name="Weitz H."/>
            <person name="Taylor A."/>
            <person name="Grigoriev I.V."/>
            <person name="Nagy L.G."/>
            <person name="Martin F."/>
            <person name="Kauserud H."/>
        </authorList>
    </citation>
    <scope>NUCLEOTIDE SEQUENCE</scope>
    <source>
        <strain evidence="5">CBHHK200</strain>
    </source>
</reference>
<comment type="caution">
    <text evidence="5">The sequence shown here is derived from an EMBL/GenBank/DDBJ whole genome shotgun (WGS) entry which is preliminary data.</text>
</comment>
<proteinExistence type="inferred from homology"/>
<dbReference type="PROSITE" id="PS00122">
    <property type="entry name" value="CARBOXYLESTERASE_B_1"/>
    <property type="match status" value="1"/>
</dbReference>
<dbReference type="Gene3D" id="3.40.50.1820">
    <property type="entry name" value="alpha/beta hydrolase"/>
    <property type="match status" value="1"/>
</dbReference>
<dbReference type="EC" id="3.1.1.-" evidence="3"/>
<dbReference type="InterPro" id="IPR050309">
    <property type="entry name" value="Type-B_Carboxylest/Lipase"/>
</dbReference>
<feature type="domain" description="Carboxylesterase type B" evidence="4">
    <location>
        <begin position="25"/>
        <end position="543"/>
    </location>
</feature>
<comment type="similarity">
    <text evidence="1 3">Belongs to the type-B carboxylesterase/lipase family.</text>
</comment>
<dbReference type="InterPro" id="IPR019819">
    <property type="entry name" value="Carboxylesterase_B_CS"/>
</dbReference>
<accession>A0AAD6S679</accession>
<dbReference type="InterPro" id="IPR019826">
    <property type="entry name" value="Carboxylesterase_B_AS"/>
</dbReference>
<evidence type="ECO:0000259" key="4">
    <source>
        <dbReference type="Pfam" id="PF00135"/>
    </source>
</evidence>
<dbReference type="SUPFAM" id="SSF53474">
    <property type="entry name" value="alpha/beta-Hydrolases"/>
    <property type="match status" value="1"/>
</dbReference>
<sequence>MLYFFIVSTFIAACAARLSSNLGPVVDLGYAAYAGNTTSPTGVDNGPVAFYGSIRYAQPPLGNLRFRAPAPLNETTSASQVLDARDWGPACVQRPATVGIGSEDCLTLNVWKPTNASAGEALPVAVYIHGGGFYFGTPQGFPMYDWVAQHPGGIVAVSITYRLNLLGFIGGPAVAADGDLNTGLLDQRAGLEWVQRHISQFGGDPANVTIYGESAGGASVVMQIAAYGGTKPVPFKRATAQSIGFGPTNTDAQTDAFFGASFYGSNLVALFYANGAASAAQFVGCPASGSEAMPCMRNASLGAIVSAINRIPNGAFAPVIEGPDGFLPDLPSRLITAGKLANVEFVGGHCTGDGKTFAGGQPDDFQTDDDIRRIVFSRWPGVSNATIDKALAIYPEPGAPGSPFATEWDRASTMAGEIIFTCMDLFLAEKLTSNGVENIFSYSWNAPDTVIFNATPYRGAAHTSDLYYLFDGEGHRTIANAGNTFTPFNTSEAVLSHEAIAYWTSFAATGNPSTDKESISPTWESFVGPNSSRRRLVLTRGSNAATNSTMESITDAKIQRCQFWMSPDVVAETRV</sequence>
<organism evidence="5 6">
    <name type="scientific">Mycena alexandri</name>
    <dbReference type="NCBI Taxonomy" id="1745969"/>
    <lineage>
        <taxon>Eukaryota</taxon>
        <taxon>Fungi</taxon>
        <taxon>Dikarya</taxon>
        <taxon>Basidiomycota</taxon>
        <taxon>Agaricomycotina</taxon>
        <taxon>Agaricomycetes</taxon>
        <taxon>Agaricomycetidae</taxon>
        <taxon>Agaricales</taxon>
        <taxon>Marasmiineae</taxon>
        <taxon>Mycenaceae</taxon>
        <taxon>Mycena</taxon>
    </lineage>
</organism>
<keyword evidence="6" id="KW-1185">Reference proteome</keyword>
<keyword evidence="2 3" id="KW-0378">Hydrolase</keyword>
<protein>
    <recommendedName>
        <fullName evidence="3">Carboxylic ester hydrolase</fullName>
        <ecNumber evidence="3">3.1.1.-</ecNumber>
    </recommendedName>
</protein>
<dbReference type="InterPro" id="IPR002018">
    <property type="entry name" value="CarbesteraseB"/>
</dbReference>
<evidence type="ECO:0000256" key="3">
    <source>
        <dbReference type="RuleBase" id="RU361235"/>
    </source>
</evidence>
<dbReference type="Pfam" id="PF00135">
    <property type="entry name" value="COesterase"/>
    <property type="match status" value="1"/>
</dbReference>
<dbReference type="Proteomes" id="UP001218188">
    <property type="component" value="Unassembled WGS sequence"/>
</dbReference>